<name>A0A392M846_9FABA</name>
<comment type="caution">
    <text evidence="1">The sequence shown here is derived from an EMBL/GenBank/DDBJ whole genome shotgun (WGS) entry which is preliminary data.</text>
</comment>
<dbReference type="GO" id="GO:0003723">
    <property type="term" value="F:RNA binding"/>
    <property type="evidence" value="ECO:0007669"/>
    <property type="project" value="TreeGrafter"/>
</dbReference>
<evidence type="ECO:0000313" key="2">
    <source>
        <dbReference type="Proteomes" id="UP000265520"/>
    </source>
</evidence>
<sequence>MLQYQEEKSQIKDAVKLAKISLSTTWTVEDFKSALSEHISSPPVSDSNLKVGNSAPIAVRPQPPNCDIWLAFIAASNTFIVLGVKGGFKDIPSLKKLVFEELLERAKEKEEKEAKKRKRLADDFFHLLYSIKDITESSKWEDFRPLIEDSQEF</sequence>
<dbReference type="Pfam" id="PF25432">
    <property type="entry name" value="FF_PRPF40A"/>
    <property type="match status" value="1"/>
</dbReference>
<proteinExistence type="predicted"/>
<dbReference type="InterPro" id="IPR039726">
    <property type="entry name" value="Prp40-like"/>
</dbReference>
<dbReference type="Proteomes" id="UP000265520">
    <property type="component" value="Unassembled WGS sequence"/>
</dbReference>
<protein>
    <submittedName>
        <fullName evidence="1">Pre-mRNA-processing protein 40A-like</fullName>
    </submittedName>
</protein>
<dbReference type="PANTHER" id="PTHR11864:SF33">
    <property type="entry name" value="PRE-MRNA-PROCESSING PROTEIN 40B"/>
    <property type="match status" value="1"/>
</dbReference>
<dbReference type="EMBL" id="LXQA010004445">
    <property type="protein sequence ID" value="MCH82958.1"/>
    <property type="molecule type" value="Genomic_DNA"/>
</dbReference>
<dbReference type="GO" id="GO:0071004">
    <property type="term" value="C:U2-type prespliceosome"/>
    <property type="evidence" value="ECO:0007669"/>
    <property type="project" value="TreeGrafter"/>
</dbReference>
<keyword evidence="2" id="KW-1185">Reference proteome</keyword>
<dbReference type="InterPro" id="IPR036517">
    <property type="entry name" value="FF_domain_sf"/>
</dbReference>
<reference evidence="1 2" key="1">
    <citation type="journal article" date="2018" name="Front. Plant Sci.">
        <title>Red Clover (Trifolium pratense) and Zigzag Clover (T. medium) - A Picture of Genomic Similarities and Differences.</title>
        <authorList>
            <person name="Dluhosova J."/>
            <person name="Istvanek J."/>
            <person name="Nedelnik J."/>
            <person name="Repkova J."/>
        </authorList>
    </citation>
    <scope>NUCLEOTIDE SEQUENCE [LARGE SCALE GENOMIC DNA]</scope>
    <source>
        <strain evidence="2">cv. 10/8</strain>
        <tissue evidence="1">Leaf</tissue>
    </source>
</reference>
<evidence type="ECO:0000313" key="1">
    <source>
        <dbReference type="EMBL" id="MCH82958.1"/>
    </source>
</evidence>
<dbReference type="PANTHER" id="PTHR11864">
    <property type="entry name" value="PRE-MRNA-PROCESSING PROTEIN PRP40"/>
    <property type="match status" value="1"/>
</dbReference>
<feature type="non-terminal residue" evidence="1">
    <location>
        <position position="153"/>
    </location>
</feature>
<dbReference type="SUPFAM" id="SSF81698">
    <property type="entry name" value="FF domain"/>
    <property type="match status" value="1"/>
</dbReference>
<dbReference type="AlphaFoldDB" id="A0A392M846"/>
<accession>A0A392M846</accession>
<gene>
    <name evidence="1" type="ORF">A2U01_0003771</name>
</gene>
<dbReference type="GO" id="GO:0045292">
    <property type="term" value="P:mRNA cis splicing, via spliceosome"/>
    <property type="evidence" value="ECO:0007669"/>
    <property type="project" value="InterPro"/>
</dbReference>
<dbReference type="Gene3D" id="1.10.10.440">
    <property type="entry name" value="FF domain"/>
    <property type="match status" value="1"/>
</dbReference>
<dbReference type="GO" id="GO:0005685">
    <property type="term" value="C:U1 snRNP"/>
    <property type="evidence" value="ECO:0007669"/>
    <property type="project" value="TreeGrafter"/>
</dbReference>
<organism evidence="1 2">
    <name type="scientific">Trifolium medium</name>
    <dbReference type="NCBI Taxonomy" id="97028"/>
    <lineage>
        <taxon>Eukaryota</taxon>
        <taxon>Viridiplantae</taxon>
        <taxon>Streptophyta</taxon>
        <taxon>Embryophyta</taxon>
        <taxon>Tracheophyta</taxon>
        <taxon>Spermatophyta</taxon>
        <taxon>Magnoliopsida</taxon>
        <taxon>eudicotyledons</taxon>
        <taxon>Gunneridae</taxon>
        <taxon>Pentapetalae</taxon>
        <taxon>rosids</taxon>
        <taxon>fabids</taxon>
        <taxon>Fabales</taxon>
        <taxon>Fabaceae</taxon>
        <taxon>Papilionoideae</taxon>
        <taxon>50 kb inversion clade</taxon>
        <taxon>NPAAA clade</taxon>
        <taxon>Hologalegina</taxon>
        <taxon>IRL clade</taxon>
        <taxon>Trifolieae</taxon>
        <taxon>Trifolium</taxon>
    </lineage>
</organism>